<name>A0A9Q0MTZ6_9DIPT</name>
<protein>
    <submittedName>
        <fullName evidence="2">Uncharacterized protein</fullName>
    </submittedName>
</protein>
<dbReference type="Proteomes" id="UP001151699">
    <property type="component" value="Chromosome X"/>
</dbReference>
<evidence type="ECO:0000313" key="3">
    <source>
        <dbReference type="Proteomes" id="UP001151699"/>
    </source>
</evidence>
<dbReference type="EMBL" id="WJQU01000003">
    <property type="protein sequence ID" value="KAJ6637040.1"/>
    <property type="molecule type" value="Genomic_DNA"/>
</dbReference>
<evidence type="ECO:0000256" key="1">
    <source>
        <dbReference type="SAM" id="MobiDB-lite"/>
    </source>
</evidence>
<gene>
    <name evidence="2" type="ORF">Bhyg_09766</name>
</gene>
<organism evidence="2 3">
    <name type="scientific">Pseudolycoriella hygida</name>
    <dbReference type="NCBI Taxonomy" id="35572"/>
    <lineage>
        <taxon>Eukaryota</taxon>
        <taxon>Metazoa</taxon>
        <taxon>Ecdysozoa</taxon>
        <taxon>Arthropoda</taxon>
        <taxon>Hexapoda</taxon>
        <taxon>Insecta</taxon>
        <taxon>Pterygota</taxon>
        <taxon>Neoptera</taxon>
        <taxon>Endopterygota</taxon>
        <taxon>Diptera</taxon>
        <taxon>Nematocera</taxon>
        <taxon>Sciaroidea</taxon>
        <taxon>Sciaridae</taxon>
        <taxon>Pseudolycoriella</taxon>
    </lineage>
</organism>
<dbReference type="AlphaFoldDB" id="A0A9Q0MTZ6"/>
<keyword evidence="3" id="KW-1185">Reference proteome</keyword>
<comment type="caution">
    <text evidence="2">The sequence shown here is derived from an EMBL/GenBank/DDBJ whole genome shotgun (WGS) entry which is preliminary data.</text>
</comment>
<evidence type="ECO:0000313" key="2">
    <source>
        <dbReference type="EMBL" id="KAJ6637040.1"/>
    </source>
</evidence>
<sequence>MSVYKDNSFEAVLFTIVDSATSALDPNITTVQETAVITTRRNIEESDVITTVSAPTDIIDDAKATVPSFSIAPVIAAVTNLFEASNTSPTITDNNIEELDSASTHFTPVTETTPITLPTTTLGTMMPIVDSKEQMNEISKQSNEAFWIASTASFSDPPIISTTITSTTKQNPSETEILPGTSLNIMTTAFDDQFTSTLQPSTIQVSSLASSMTEAAIVAFLDVIPTKSGSDLPPLQNDLDNGSTTSTNENTISIPPKEIKLENNDMQVRSLAVETEPPKANEKQNKNDSNDKSGCNSITTCFVVLSMAVIHVII</sequence>
<feature type="region of interest" description="Disordered" evidence="1">
    <location>
        <begin position="232"/>
        <end position="251"/>
    </location>
</feature>
<accession>A0A9Q0MTZ6</accession>
<reference evidence="2" key="1">
    <citation type="submission" date="2022-07" db="EMBL/GenBank/DDBJ databases">
        <authorList>
            <person name="Trinca V."/>
            <person name="Uliana J.V.C."/>
            <person name="Torres T.T."/>
            <person name="Ward R.J."/>
            <person name="Monesi N."/>
        </authorList>
    </citation>
    <scope>NUCLEOTIDE SEQUENCE</scope>
    <source>
        <strain evidence="2">HSMRA1968</strain>
        <tissue evidence="2">Whole embryos</tissue>
    </source>
</reference>
<proteinExistence type="predicted"/>